<dbReference type="AlphaFoldDB" id="G9X076"/>
<feature type="region of interest" description="Disordered" evidence="1">
    <location>
        <begin position="133"/>
        <end position="181"/>
    </location>
</feature>
<dbReference type="Proteomes" id="UP000006437">
    <property type="component" value="Unassembled WGS sequence"/>
</dbReference>
<name>G9X076_9FIRM</name>
<evidence type="ECO:0008006" key="4">
    <source>
        <dbReference type="Google" id="ProtNLM"/>
    </source>
</evidence>
<dbReference type="RefSeq" id="WP_009524472.1">
    <property type="nucleotide sequence ID" value="NZ_JH414546.1"/>
</dbReference>
<evidence type="ECO:0000313" key="2">
    <source>
        <dbReference type="EMBL" id="EHL15496.1"/>
    </source>
</evidence>
<organism evidence="2 3">
    <name type="scientific">Peptoanaerobacter stomatis</name>
    <dbReference type="NCBI Taxonomy" id="796937"/>
    <lineage>
        <taxon>Bacteria</taxon>
        <taxon>Bacillati</taxon>
        <taxon>Bacillota</taxon>
        <taxon>Clostridia</taxon>
        <taxon>Peptostreptococcales</taxon>
        <taxon>Filifactoraceae</taxon>
        <taxon>Peptoanaerobacter</taxon>
    </lineage>
</organism>
<dbReference type="BioCyc" id="EBAC796937-HMP:GMGH-235-MONOMER"/>
<protein>
    <recommendedName>
        <fullName evidence="4">Type II secretion system protein M</fullName>
    </recommendedName>
</protein>
<evidence type="ECO:0000313" key="3">
    <source>
        <dbReference type="Proteomes" id="UP000006437"/>
    </source>
</evidence>
<reference evidence="2 3" key="1">
    <citation type="submission" date="2011-08" db="EMBL/GenBank/DDBJ databases">
        <title>The Genome Sequence of Eubacteriaceae bacterium ACC19a.</title>
        <authorList>
            <consortium name="The Broad Institute Genome Sequencing Platform"/>
            <person name="Earl A."/>
            <person name="Ward D."/>
            <person name="Feldgarden M."/>
            <person name="Gevers D."/>
            <person name="Sizova M."/>
            <person name="Hazen A."/>
            <person name="Epstein S."/>
            <person name="Young S.K."/>
            <person name="Zeng Q."/>
            <person name="Gargeya S."/>
            <person name="Fitzgerald M."/>
            <person name="Haas B."/>
            <person name="Abouelleil A."/>
            <person name="Alvarado L."/>
            <person name="Arachchi H.M."/>
            <person name="Berlin A."/>
            <person name="Brown A."/>
            <person name="Chapman S.B."/>
            <person name="Chen Z."/>
            <person name="Dunbar C."/>
            <person name="Freedman E."/>
            <person name="Gearin G."/>
            <person name="Gellesch M."/>
            <person name="Goldberg J."/>
            <person name="Griggs A."/>
            <person name="Gujja S."/>
            <person name="Heiman D."/>
            <person name="Howarth C."/>
            <person name="Larson L."/>
            <person name="Lui A."/>
            <person name="MacDonald P.J.P."/>
            <person name="Montmayeur A."/>
            <person name="Murphy C."/>
            <person name="Neiman D."/>
            <person name="Pearson M."/>
            <person name="Priest M."/>
            <person name="Roberts A."/>
            <person name="Saif S."/>
            <person name="Shea T."/>
            <person name="Shenoy N."/>
            <person name="Sisk P."/>
            <person name="Stolte C."/>
            <person name="Sykes S."/>
            <person name="Wortman J."/>
            <person name="Nusbaum C."/>
            <person name="Birren B."/>
        </authorList>
    </citation>
    <scope>NUCLEOTIDE SEQUENCE [LARGE SCALE GENOMIC DNA]</scope>
    <source>
        <strain evidence="2 3">ACC19a</strain>
    </source>
</reference>
<gene>
    <name evidence="2" type="ORF">HMPREF9629_00235</name>
</gene>
<sequence>MKISSREKNLLVLLAAVLVAYLFFSFVYTPQSEKIQSLKQSQQDKQAEYEQKQAMISSETSVDSDIASTKKKLFTVAKSYFGNVDQEDIIVILNDFAQKANLDIKSVKFMEPVKTGLSELGVGTTVQHQAEVPANGENTDVSPQDNANQEQTETSTSDGNGDVSSQDNISQEQAESSTSDNITTRSVDIDFEAGYDNLMDYLIEVGNYEKYISISSMNLNSSDEIPLSGTISMNFYCIDSVDKYAPKELSDLENNVLSLTNQNPFTAYMWAKTVSNSQNSSIPELNNLGIVTNLVDTDYSIPNINPYSVDNKSVETTQNYNAANIGQPSYTKDDIIYDETLLYNFEDDMLNTFSGDNIGKISSMLEENVKSKKKMYSISYSFADGSYGKELYLDLRKKNIMINNRPAYLSLKVNADKRADNILGMIVTDARDMDYRVFFTGKIDWINEKELRGVVLEDNNIKYPLKVKSIFVRENSATATKNVKLSFSNLRMAYSK</sequence>
<comment type="caution">
    <text evidence="2">The sequence shown here is derived from an EMBL/GenBank/DDBJ whole genome shotgun (WGS) entry which is preliminary data.</text>
</comment>
<accession>G9X076</accession>
<dbReference type="EMBL" id="AFZE01000012">
    <property type="protein sequence ID" value="EHL15496.1"/>
    <property type="molecule type" value="Genomic_DNA"/>
</dbReference>
<evidence type="ECO:0000256" key="1">
    <source>
        <dbReference type="SAM" id="MobiDB-lite"/>
    </source>
</evidence>
<proteinExistence type="predicted"/>
<feature type="compositionally biased region" description="Polar residues" evidence="1">
    <location>
        <begin position="136"/>
        <end position="181"/>
    </location>
</feature>
<dbReference type="HOGENOM" id="CLU_609301_0_0_9"/>